<dbReference type="Gene3D" id="3.40.50.1010">
    <property type="entry name" value="5'-nuclease"/>
    <property type="match status" value="1"/>
</dbReference>
<evidence type="ECO:0000313" key="1">
    <source>
        <dbReference type="EMBL" id="CAB4001204.1"/>
    </source>
</evidence>
<proteinExistence type="predicted"/>
<accession>A0A7D9I605</accession>
<evidence type="ECO:0000313" key="2">
    <source>
        <dbReference type="Proteomes" id="UP001152795"/>
    </source>
</evidence>
<comment type="caution">
    <text evidence="1">The sequence shown here is derived from an EMBL/GenBank/DDBJ whole genome shotgun (WGS) entry which is preliminary data.</text>
</comment>
<dbReference type="EMBL" id="CACRXK020004026">
    <property type="protein sequence ID" value="CAB4001204.1"/>
    <property type="molecule type" value="Genomic_DNA"/>
</dbReference>
<dbReference type="OrthoDB" id="5920073at2759"/>
<keyword evidence="2" id="KW-1185">Reference proteome</keyword>
<sequence length="205" mass="22815">KSKESILHDVVDETVDETWVQVKALREDISLLGFTPLAEVHGRLDIAWNKNVKYRRLLETVVRVQSIKAGAAYLASLESVCLLYDSKTGVYSVSKHTMTNGDAKETKALAKEKVCHCCSHSRRFHQVVNCCLYFTEQSGPGLVTLLTDDSDIEFLKKRPGRGNAAIAVGTKASPQALELALKNNVNVQAIKSFRAQWAMIYYRGV</sequence>
<reference evidence="1" key="1">
    <citation type="submission" date="2020-04" db="EMBL/GenBank/DDBJ databases">
        <authorList>
            <person name="Alioto T."/>
            <person name="Alioto T."/>
            <person name="Gomez Garrido J."/>
        </authorList>
    </citation>
    <scope>NUCLEOTIDE SEQUENCE</scope>
    <source>
        <strain evidence="1">A484AB</strain>
    </source>
</reference>
<dbReference type="AlphaFoldDB" id="A0A7D9I605"/>
<feature type="non-terminal residue" evidence="1">
    <location>
        <position position="1"/>
    </location>
</feature>
<dbReference type="Proteomes" id="UP001152795">
    <property type="component" value="Unassembled WGS sequence"/>
</dbReference>
<organism evidence="1 2">
    <name type="scientific">Paramuricea clavata</name>
    <name type="common">Red gorgonian</name>
    <name type="synonym">Violescent sea-whip</name>
    <dbReference type="NCBI Taxonomy" id="317549"/>
    <lineage>
        <taxon>Eukaryota</taxon>
        <taxon>Metazoa</taxon>
        <taxon>Cnidaria</taxon>
        <taxon>Anthozoa</taxon>
        <taxon>Octocorallia</taxon>
        <taxon>Malacalcyonacea</taxon>
        <taxon>Plexauridae</taxon>
        <taxon>Paramuricea</taxon>
    </lineage>
</organism>
<name>A0A7D9I605_PARCT</name>
<protein>
    <submittedName>
        <fullName evidence="1">Uncharacterized protein</fullName>
    </submittedName>
</protein>
<gene>
    <name evidence="1" type="ORF">PACLA_8A044610</name>
</gene>